<evidence type="ECO:0000313" key="3">
    <source>
        <dbReference type="Proteomes" id="UP000326924"/>
    </source>
</evidence>
<keyword evidence="3" id="KW-1185">Reference proteome</keyword>
<accession>A0A5J5F548</accession>
<dbReference type="Gene3D" id="3.20.20.70">
    <property type="entry name" value="Aldolase class I"/>
    <property type="match status" value="1"/>
</dbReference>
<name>A0A5J5F548_9PEZI</name>
<organism evidence="2 3">
    <name type="scientific">Sphaerosporella brunnea</name>
    <dbReference type="NCBI Taxonomy" id="1250544"/>
    <lineage>
        <taxon>Eukaryota</taxon>
        <taxon>Fungi</taxon>
        <taxon>Dikarya</taxon>
        <taxon>Ascomycota</taxon>
        <taxon>Pezizomycotina</taxon>
        <taxon>Pezizomycetes</taxon>
        <taxon>Pezizales</taxon>
        <taxon>Pyronemataceae</taxon>
        <taxon>Sphaerosporella</taxon>
    </lineage>
</organism>
<reference evidence="2 3" key="1">
    <citation type="submission" date="2019-09" db="EMBL/GenBank/DDBJ databases">
        <title>Draft genome of the ectomycorrhizal ascomycete Sphaerosporella brunnea.</title>
        <authorList>
            <consortium name="DOE Joint Genome Institute"/>
            <person name="Benucci G.M."/>
            <person name="Marozzi G."/>
            <person name="Antonielli L."/>
            <person name="Sanchez S."/>
            <person name="Marco P."/>
            <person name="Wang X."/>
            <person name="Falini L.B."/>
            <person name="Barry K."/>
            <person name="Haridas S."/>
            <person name="Lipzen A."/>
            <person name="Labutti K."/>
            <person name="Grigoriev I.V."/>
            <person name="Murat C."/>
            <person name="Martin F."/>
            <person name="Albertini E."/>
            <person name="Donnini D."/>
            <person name="Bonito G."/>
        </authorList>
    </citation>
    <scope>NUCLEOTIDE SEQUENCE [LARGE SCALE GENOMIC DNA]</scope>
    <source>
        <strain evidence="2 3">Sb_GMNB300</strain>
    </source>
</reference>
<dbReference type="Proteomes" id="UP000326924">
    <property type="component" value="Unassembled WGS sequence"/>
</dbReference>
<comment type="caution">
    <text evidence="2">The sequence shown here is derived from an EMBL/GenBank/DDBJ whole genome shotgun (WGS) entry which is preliminary data.</text>
</comment>
<dbReference type="InterPro" id="IPR013785">
    <property type="entry name" value="Aldolase_TIM"/>
</dbReference>
<gene>
    <name evidence="2" type="ORF">FN846DRAFT_904305</name>
</gene>
<dbReference type="SUPFAM" id="SSF51395">
    <property type="entry name" value="FMN-linked oxidoreductases"/>
    <property type="match status" value="1"/>
</dbReference>
<feature type="domain" description="NADH:flavin oxidoreductase/NADH oxidase N-terminal" evidence="1">
    <location>
        <begin position="74"/>
        <end position="262"/>
    </location>
</feature>
<evidence type="ECO:0000259" key="1">
    <source>
        <dbReference type="Pfam" id="PF00724"/>
    </source>
</evidence>
<dbReference type="PANTHER" id="PTHR22893">
    <property type="entry name" value="NADH OXIDOREDUCTASE-RELATED"/>
    <property type="match status" value="1"/>
</dbReference>
<dbReference type="InParanoid" id="A0A5J5F548"/>
<dbReference type="Pfam" id="PF00724">
    <property type="entry name" value="Oxidored_FMN"/>
    <property type="match status" value="1"/>
</dbReference>
<protein>
    <recommendedName>
        <fullName evidence="1">NADH:flavin oxidoreductase/NADH oxidase N-terminal domain-containing protein</fullName>
    </recommendedName>
</protein>
<dbReference type="FunCoup" id="A0A5J5F548">
    <property type="interactions" value="836"/>
</dbReference>
<evidence type="ECO:0000313" key="2">
    <source>
        <dbReference type="EMBL" id="KAA8911473.1"/>
    </source>
</evidence>
<dbReference type="PANTHER" id="PTHR22893:SF91">
    <property type="entry name" value="NADPH DEHYDROGENASE 2-RELATED"/>
    <property type="match status" value="1"/>
</dbReference>
<dbReference type="GO" id="GO:0016491">
    <property type="term" value="F:oxidoreductase activity"/>
    <property type="evidence" value="ECO:0007669"/>
    <property type="project" value="InterPro"/>
</dbReference>
<dbReference type="InterPro" id="IPR001155">
    <property type="entry name" value="OxRdtase_FMN_N"/>
</dbReference>
<dbReference type="EMBL" id="VXIS01000035">
    <property type="protein sequence ID" value="KAA8911473.1"/>
    <property type="molecule type" value="Genomic_DNA"/>
</dbReference>
<dbReference type="InterPro" id="IPR045247">
    <property type="entry name" value="Oye-like"/>
</dbReference>
<proteinExistence type="predicted"/>
<dbReference type="OrthoDB" id="276546at2759"/>
<dbReference type="AlphaFoldDB" id="A0A5J5F548"/>
<sequence>MSSGLADTKLFSPLEIGRYTLKHRNESLLRASFGSSLLTGRITHPLNIGGSTPLGPSKNKVQEGMVFLTPDGPQPHIEAEEMAEEDIKEAIEDFAHAFKCAFDGVEIRSAHGFLPNQSLCDEINFRKEKYGGSIEHRTRFMLEVVGAVDIVGDYGYAIGEFDKRGLAYIHLVELSSDLFGTDEAKVKQPKEIAKERDIEEEDVLTLKPFRAIIKATPLIAAGSYTNTNAAPAVESGATDAVAFGRYFISNPDPPERLAKGYPLAEYSRNTFYTGGLEGFTDYPTCQEAKA</sequence>
<dbReference type="GO" id="GO:0010181">
    <property type="term" value="F:FMN binding"/>
    <property type="evidence" value="ECO:0007669"/>
    <property type="project" value="InterPro"/>
</dbReference>